<keyword evidence="3 6" id="KW-0732">Signal</keyword>
<feature type="region of interest" description="Disordered" evidence="5">
    <location>
        <begin position="36"/>
        <end position="98"/>
    </location>
</feature>
<dbReference type="EMBL" id="WNYA01000002">
    <property type="protein sequence ID" value="KAG8584829.1"/>
    <property type="molecule type" value="Genomic_DNA"/>
</dbReference>
<dbReference type="Pfam" id="PF01391">
    <property type="entry name" value="Collagen"/>
    <property type="match status" value="1"/>
</dbReference>
<dbReference type="PROSITE" id="PS50871">
    <property type="entry name" value="C1Q"/>
    <property type="match status" value="1"/>
</dbReference>
<reference evidence="8" key="1">
    <citation type="thesis" date="2020" institute="ProQuest LLC" country="789 East Eisenhower Parkway, Ann Arbor, MI, USA">
        <title>Comparative Genomics and Chromosome Evolution.</title>
        <authorList>
            <person name="Mudd A.B."/>
        </authorList>
    </citation>
    <scope>NUCLEOTIDE SEQUENCE</scope>
    <source>
        <strain evidence="8">237g6f4</strain>
        <tissue evidence="8">Blood</tissue>
    </source>
</reference>
<evidence type="ECO:0000256" key="4">
    <source>
        <dbReference type="ARBA" id="ARBA00023119"/>
    </source>
</evidence>
<feature type="compositionally biased region" description="Pro residues" evidence="5">
    <location>
        <begin position="80"/>
        <end position="91"/>
    </location>
</feature>
<evidence type="ECO:0000256" key="6">
    <source>
        <dbReference type="SAM" id="SignalP"/>
    </source>
</evidence>
<comment type="subcellular location">
    <subcellularLocation>
        <location evidence="1">Secreted</location>
    </subcellularLocation>
</comment>
<evidence type="ECO:0000313" key="8">
    <source>
        <dbReference type="EMBL" id="KAG8584829.1"/>
    </source>
</evidence>
<evidence type="ECO:0000256" key="3">
    <source>
        <dbReference type="ARBA" id="ARBA00022729"/>
    </source>
</evidence>
<keyword evidence="9" id="KW-1185">Reference proteome</keyword>
<evidence type="ECO:0000313" key="9">
    <source>
        <dbReference type="Proteomes" id="UP000824782"/>
    </source>
</evidence>
<dbReference type="GO" id="GO:0005581">
    <property type="term" value="C:collagen trimer"/>
    <property type="evidence" value="ECO:0007669"/>
    <property type="project" value="UniProtKB-KW"/>
</dbReference>
<evidence type="ECO:0000256" key="2">
    <source>
        <dbReference type="ARBA" id="ARBA00022525"/>
    </source>
</evidence>
<feature type="signal peptide" evidence="6">
    <location>
        <begin position="1"/>
        <end position="19"/>
    </location>
</feature>
<accession>A0AAV7CIE4</accession>
<dbReference type="InterPro" id="IPR008160">
    <property type="entry name" value="Collagen"/>
</dbReference>
<keyword evidence="4" id="KW-0176">Collagen</keyword>
<evidence type="ECO:0000259" key="7">
    <source>
        <dbReference type="PROSITE" id="PS50871"/>
    </source>
</evidence>
<evidence type="ECO:0000256" key="1">
    <source>
        <dbReference type="ARBA" id="ARBA00004613"/>
    </source>
</evidence>
<dbReference type="Pfam" id="PF00386">
    <property type="entry name" value="C1q"/>
    <property type="match status" value="1"/>
</dbReference>
<protein>
    <recommendedName>
        <fullName evidence="7">C1q domain-containing protein</fullName>
    </recommendedName>
</protein>
<dbReference type="GO" id="GO:0005576">
    <property type="term" value="C:extracellular region"/>
    <property type="evidence" value="ECO:0007669"/>
    <property type="project" value="UniProtKB-SubCell"/>
</dbReference>
<dbReference type="InterPro" id="IPR001073">
    <property type="entry name" value="C1q_dom"/>
</dbReference>
<feature type="compositionally biased region" description="Basic and acidic residues" evidence="5">
    <location>
        <begin position="50"/>
        <end position="61"/>
    </location>
</feature>
<dbReference type="InterPro" id="IPR008983">
    <property type="entry name" value="Tumour_necrosis_fac-like_dom"/>
</dbReference>
<keyword evidence="2" id="KW-0964">Secreted</keyword>
<feature type="chain" id="PRO_5043585901" description="C1q domain-containing protein" evidence="6">
    <location>
        <begin position="20"/>
        <end position="235"/>
    </location>
</feature>
<evidence type="ECO:0000256" key="5">
    <source>
        <dbReference type="SAM" id="MobiDB-lite"/>
    </source>
</evidence>
<dbReference type="Proteomes" id="UP000824782">
    <property type="component" value="Unassembled WGS sequence"/>
</dbReference>
<dbReference type="AlphaFoldDB" id="A0AAV7CIE4"/>
<dbReference type="InterPro" id="IPR050392">
    <property type="entry name" value="Collagen/C1q_domain"/>
</dbReference>
<dbReference type="SMART" id="SM00110">
    <property type="entry name" value="C1Q"/>
    <property type="match status" value="1"/>
</dbReference>
<sequence>MRRDTFLVAILLVTHGLLGNCDVAIKHNECNAGVPGIPGTPGLNGQHGPPGRDGKDGELGPKGDPGMPGIPGPQGHPGKIGPPGPSGPPGLPGIQGFPGLPGSTATKKAYAFHVGLTSAYPPADSPIKFPKVFYNEQNIYSTESGKFTAPVDGLYFLTYQITVYKTNVHITLMHDGKIVQYMYHVFNGSNTNQASGASILALKEGDEVWLEVVGSNNGLYADSNDDSTFSGFLIS</sequence>
<feature type="domain" description="C1q" evidence="7">
    <location>
        <begin position="105"/>
        <end position="235"/>
    </location>
</feature>
<dbReference type="Gene3D" id="2.60.120.40">
    <property type="match status" value="1"/>
</dbReference>
<dbReference type="SUPFAM" id="SSF49842">
    <property type="entry name" value="TNF-like"/>
    <property type="match status" value="1"/>
</dbReference>
<name>A0AAV7CIE4_ENGPU</name>
<dbReference type="PANTHER" id="PTHR15427:SF21">
    <property type="entry name" value="COMPLEMENT C1Q AND TUMOR NECROSIS FACTOR-RELATED PROTEIN 9A"/>
    <property type="match status" value="1"/>
</dbReference>
<proteinExistence type="predicted"/>
<dbReference type="FunFam" id="2.60.120.40:FF:000001">
    <property type="entry name" value="Complement C1q B chain"/>
    <property type="match status" value="1"/>
</dbReference>
<dbReference type="PANTHER" id="PTHR15427">
    <property type="entry name" value="EMILIN ELASTIN MICROFIBRIL INTERFACE-LOCATED PROTEIN ELASTIN MICROFIBRIL INTERFACER"/>
    <property type="match status" value="1"/>
</dbReference>
<dbReference type="PRINTS" id="PR00007">
    <property type="entry name" value="COMPLEMNTC1Q"/>
</dbReference>
<comment type="caution">
    <text evidence="8">The sequence shown here is derived from an EMBL/GenBank/DDBJ whole genome shotgun (WGS) entry which is preliminary data.</text>
</comment>
<organism evidence="8 9">
    <name type="scientific">Engystomops pustulosus</name>
    <name type="common">Tungara frog</name>
    <name type="synonym">Physalaemus pustulosus</name>
    <dbReference type="NCBI Taxonomy" id="76066"/>
    <lineage>
        <taxon>Eukaryota</taxon>
        <taxon>Metazoa</taxon>
        <taxon>Chordata</taxon>
        <taxon>Craniata</taxon>
        <taxon>Vertebrata</taxon>
        <taxon>Euteleostomi</taxon>
        <taxon>Amphibia</taxon>
        <taxon>Batrachia</taxon>
        <taxon>Anura</taxon>
        <taxon>Neobatrachia</taxon>
        <taxon>Hyloidea</taxon>
        <taxon>Leptodactylidae</taxon>
        <taxon>Leiuperinae</taxon>
        <taxon>Engystomops</taxon>
    </lineage>
</organism>
<gene>
    <name evidence="8" type="ORF">GDO81_004780</name>
</gene>